<accession>A0A9D7SV18</accession>
<protein>
    <submittedName>
        <fullName evidence="7">MFS transporter</fullName>
    </submittedName>
</protein>
<comment type="subcellular location">
    <subcellularLocation>
        <location evidence="1">Membrane</location>
        <topology evidence="1">Multi-pass membrane protein</topology>
    </subcellularLocation>
</comment>
<dbReference type="InterPro" id="IPR036259">
    <property type="entry name" value="MFS_trans_sf"/>
</dbReference>
<feature type="transmembrane region" description="Helical" evidence="5">
    <location>
        <begin position="7"/>
        <end position="32"/>
    </location>
</feature>
<feature type="transmembrane region" description="Helical" evidence="5">
    <location>
        <begin position="283"/>
        <end position="299"/>
    </location>
</feature>
<dbReference type="SUPFAM" id="SSF103473">
    <property type="entry name" value="MFS general substrate transporter"/>
    <property type="match status" value="1"/>
</dbReference>
<reference evidence="7 8" key="1">
    <citation type="submission" date="2020-10" db="EMBL/GenBank/DDBJ databases">
        <title>Connecting structure to function with the recovery of over 1000 high-quality activated sludge metagenome-assembled genomes encoding full-length rRNA genes using long-read sequencing.</title>
        <authorList>
            <person name="Singleton C.M."/>
            <person name="Petriglieri F."/>
            <person name="Kristensen J.M."/>
            <person name="Kirkegaard R.H."/>
            <person name="Michaelsen T.Y."/>
            <person name="Andersen M.H."/>
            <person name="Karst S.M."/>
            <person name="Dueholm M.S."/>
            <person name="Nielsen P.H."/>
            <person name="Albertsen M."/>
        </authorList>
    </citation>
    <scope>NUCLEOTIDE SEQUENCE [LARGE SCALE GENOMIC DNA]</scope>
    <source>
        <strain evidence="7">Ribe_18-Q3-R11-54_MAXAC.273</strain>
    </source>
</reference>
<feature type="transmembrane region" description="Helical" evidence="5">
    <location>
        <begin position="340"/>
        <end position="366"/>
    </location>
</feature>
<comment type="caution">
    <text evidence="7">The sequence shown here is derived from an EMBL/GenBank/DDBJ whole genome shotgun (WGS) entry which is preliminary data.</text>
</comment>
<keyword evidence="2 5" id="KW-0812">Transmembrane</keyword>
<feature type="transmembrane region" description="Helical" evidence="5">
    <location>
        <begin position="372"/>
        <end position="390"/>
    </location>
</feature>
<feature type="transmembrane region" description="Helical" evidence="5">
    <location>
        <begin position="305"/>
        <end position="328"/>
    </location>
</feature>
<feature type="transmembrane region" description="Helical" evidence="5">
    <location>
        <begin position="110"/>
        <end position="131"/>
    </location>
</feature>
<dbReference type="AlphaFoldDB" id="A0A9D7SV18"/>
<feature type="transmembrane region" description="Helical" evidence="5">
    <location>
        <begin position="138"/>
        <end position="161"/>
    </location>
</feature>
<evidence type="ECO:0000313" key="8">
    <source>
        <dbReference type="Proteomes" id="UP000808337"/>
    </source>
</evidence>
<evidence type="ECO:0000256" key="2">
    <source>
        <dbReference type="ARBA" id="ARBA00022692"/>
    </source>
</evidence>
<dbReference type="Proteomes" id="UP000808337">
    <property type="component" value="Unassembled WGS sequence"/>
</dbReference>
<organism evidence="7 8">
    <name type="scientific">Candidatus Opimibacter skivensis</name>
    <dbReference type="NCBI Taxonomy" id="2982028"/>
    <lineage>
        <taxon>Bacteria</taxon>
        <taxon>Pseudomonadati</taxon>
        <taxon>Bacteroidota</taxon>
        <taxon>Saprospiria</taxon>
        <taxon>Saprospirales</taxon>
        <taxon>Saprospiraceae</taxon>
        <taxon>Candidatus Opimibacter</taxon>
    </lineage>
</organism>
<gene>
    <name evidence="7" type="ORF">IPP15_08250</name>
</gene>
<evidence type="ECO:0000256" key="5">
    <source>
        <dbReference type="SAM" id="Phobius"/>
    </source>
</evidence>
<feature type="transmembrane region" description="Helical" evidence="5">
    <location>
        <begin position="210"/>
        <end position="231"/>
    </location>
</feature>
<dbReference type="InterPro" id="IPR005829">
    <property type="entry name" value="Sugar_transporter_CS"/>
</dbReference>
<keyword evidence="4 5" id="KW-0472">Membrane</keyword>
<dbReference type="PROSITE" id="PS50850">
    <property type="entry name" value="MFS"/>
    <property type="match status" value="1"/>
</dbReference>
<evidence type="ECO:0000313" key="7">
    <source>
        <dbReference type="EMBL" id="MBK9982402.1"/>
    </source>
</evidence>
<feature type="transmembrane region" description="Helical" evidence="5">
    <location>
        <begin position="84"/>
        <end position="104"/>
    </location>
</feature>
<evidence type="ECO:0000256" key="4">
    <source>
        <dbReference type="ARBA" id="ARBA00023136"/>
    </source>
</evidence>
<dbReference type="GO" id="GO:0005886">
    <property type="term" value="C:plasma membrane"/>
    <property type="evidence" value="ECO:0007669"/>
    <property type="project" value="TreeGrafter"/>
</dbReference>
<feature type="transmembrane region" description="Helical" evidence="5">
    <location>
        <begin position="52"/>
        <end position="72"/>
    </location>
</feature>
<dbReference type="PANTHER" id="PTHR23508:SF10">
    <property type="entry name" value="CARBOXYLIC ACID TRANSPORTER PROTEIN HOMOLOG"/>
    <property type="match status" value="1"/>
</dbReference>
<name>A0A9D7SV18_9BACT</name>
<feature type="transmembrane region" description="Helical" evidence="5">
    <location>
        <begin position="167"/>
        <end position="189"/>
    </location>
</feature>
<proteinExistence type="predicted"/>
<evidence type="ECO:0000256" key="3">
    <source>
        <dbReference type="ARBA" id="ARBA00022989"/>
    </source>
</evidence>
<dbReference type="InterPro" id="IPR011701">
    <property type="entry name" value="MFS"/>
</dbReference>
<dbReference type="PANTHER" id="PTHR23508">
    <property type="entry name" value="CARBOXYLIC ACID TRANSPORTER PROTEIN HOMOLOG"/>
    <property type="match status" value="1"/>
</dbReference>
<feature type="domain" description="Major facilitator superfamily (MFS) profile" evidence="6">
    <location>
        <begin position="11"/>
        <end position="395"/>
    </location>
</feature>
<dbReference type="Pfam" id="PF07690">
    <property type="entry name" value="MFS_1"/>
    <property type="match status" value="2"/>
</dbReference>
<dbReference type="Gene3D" id="1.20.1250.20">
    <property type="entry name" value="MFS general substrate transporter like domains"/>
    <property type="match status" value="2"/>
</dbReference>
<evidence type="ECO:0000256" key="1">
    <source>
        <dbReference type="ARBA" id="ARBA00004141"/>
    </source>
</evidence>
<dbReference type="InterPro" id="IPR020846">
    <property type="entry name" value="MFS_dom"/>
</dbReference>
<keyword evidence="3 5" id="KW-1133">Transmembrane helix</keyword>
<evidence type="ECO:0000259" key="6">
    <source>
        <dbReference type="PROSITE" id="PS50850"/>
    </source>
</evidence>
<dbReference type="GO" id="GO:0046943">
    <property type="term" value="F:carboxylic acid transmembrane transporter activity"/>
    <property type="evidence" value="ECO:0007669"/>
    <property type="project" value="TreeGrafter"/>
</dbReference>
<sequence>MSESRFYPYLVFAICFLGVALGAMNSVLAPSYLPDIIKELNHISLTSENAGAWINFSFLAGGTIGGICLGFISDWIGRKKTLAFALLFCGAGSGIGALCTSWPVLAATRFLVGIGVGAVLVLSVVILTEIWEKKTNGVALGIMSVAYPVGIIASGLITANISDWKMAFMIGLLPIALIIPSIIFIKETLMPRNTKETINHISLGAYKNSLVSGILIYGTMLIGLWSAFAWLPTWVDSLFGNIPTEAQTQRGMAVTLLGLGGLIGGILSGWIAKRFATRQIQGVCFILCFILSFILFKMTKSYSDLVLIGSGLLGFTFGVSQGVLNILIPGLFPVQLRSSATGLCFHVGRAFTAIAVFFTGALAIWLGGYGNAIFIFSGVYVIGLIALLVMKKETYATH</sequence>
<feature type="transmembrane region" description="Helical" evidence="5">
    <location>
        <begin position="251"/>
        <end position="271"/>
    </location>
</feature>
<dbReference type="PROSITE" id="PS00216">
    <property type="entry name" value="SUGAR_TRANSPORT_1"/>
    <property type="match status" value="1"/>
</dbReference>
<dbReference type="EMBL" id="JADKGY010000006">
    <property type="protein sequence ID" value="MBK9982402.1"/>
    <property type="molecule type" value="Genomic_DNA"/>
</dbReference>